<evidence type="ECO:0000313" key="4">
    <source>
        <dbReference type="Proteomes" id="UP000236394"/>
    </source>
</evidence>
<keyword evidence="2" id="KW-1133">Transmembrane helix</keyword>
<evidence type="ECO:0000256" key="2">
    <source>
        <dbReference type="SAM" id="Phobius"/>
    </source>
</evidence>
<protein>
    <submittedName>
        <fullName evidence="3">Uncharacterized protein</fullName>
    </submittedName>
</protein>
<proteinExistence type="predicted"/>
<comment type="caution">
    <text evidence="3">The sequence shown here is derived from an EMBL/GenBank/DDBJ whole genome shotgun (WGS) entry which is preliminary data.</text>
</comment>
<feature type="compositionally biased region" description="Basic and acidic residues" evidence="1">
    <location>
        <begin position="175"/>
        <end position="189"/>
    </location>
</feature>
<feature type="transmembrane region" description="Helical" evidence="2">
    <location>
        <begin position="100"/>
        <end position="121"/>
    </location>
</feature>
<dbReference type="AlphaFoldDB" id="A0A2J8B0Y1"/>
<keyword evidence="2" id="KW-0472">Membrane</keyword>
<feature type="region of interest" description="Disordered" evidence="1">
    <location>
        <begin position="170"/>
        <end position="189"/>
    </location>
</feature>
<evidence type="ECO:0000313" key="3">
    <source>
        <dbReference type="EMBL" id="PNH18410.1"/>
    </source>
</evidence>
<feature type="transmembrane region" description="Helical" evidence="2">
    <location>
        <begin position="363"/>
        <end position="381"/>
    </location>
</feature>
<name>A0A2J8B0Y1_9FIRM</name>
<gene>
    <name evidence="3" type="ORF">B7R76_06105</name>
</gene>
<organism evidence="3 4">
    <name type="scientific">Mageeibacillus indolicus</name>
    <dbReference type="NCBI Taxonomy" id="884684"/>
    <lineage>
        <taxon>Bacteria</taxon>
        <taxon>Bacillati</taxon>
        <taxon>Bacillota</taxon>
        <taxon>Clostridia</taxon>
        <taxon>Eubacteriales</taxon>
        <taxon>Oscillospiraceae</taxon>
        <taxon>Mageeibacillus</taxon>
    </lineage>
</organism>
<reference evidence="4" key="1">
    <citation type="submission" date="2017-04" db="EMBL/GenBank/DDBJ databases">
        <authorList>
            <person name="Bumgarner R.E."/>
            <person name="Fredricks D.N."/>
            <person name="Srinivasan S."/>
        </authorList>
    </citation>
    <scope>NUCLEOTIDE SEQUENCE [LARGE SCALE GENOMIC DNA]</scope>
    <source>
        <strain evidence="4">KA00405</strain>
    </source>
</reference>
<accession>A0A2J8B0Y1</accession>
<sequence>MILYVLEKIFTCNCGGKRCDKQCDKRCAELARESDCGKQCAELARESDCDKRCAELAARQSDCDKQLRMGGWKDPRCSAKKSASLCWATKKTKMCSWRSLKVLFALCLAVALMITSNFAFLNTSIAAIQTDEKTPPLVMFSPDPPANPTVPASSEVLVPEQSVPAPAELLPAGKAHSEPSKPKVPDVDLRGNNREVNGINLVFTPGIHGAMREKGTILTGNVSVELVPDETRHAKVTAAQIPEVKADAGWDFVGWRIDLVPRLGLEPISWIDSLLYGISSEVDFLMNLQRKGIYTENELLNFSFPTQYRKVYRITAEYRYSPKAPKAYIEEVLLADRNMSGNEYLTSAIVATGDRSRSYDICAAAAVVVSFLIVAVHLWICKRRLLCR</sequence>
<dbReference type="Proteomes" id="UP000236394">
    <property type="component" value="Unassembled WGS sequence"/>
</dbReference>
<keyword evidence="2" id="KW-0812">Transmembrane</keyword>
<evidence type="ECO:0000256" key="1">
    <source>
        <dbReference type="SAM" id="MobiDB-lite"/>
    </source>
</evidence>
<dbReference type="EMBL" id="NBZD01000003">
    <property type="protein sequence ID" value="PNH18410.1"/>
    <property type="molecule type" value="Genomic_DNA"/>
</dbReference>
<dbReference type="RefSeq" id="WP_102892621.1">
    <property type="nucleotide sequence ID" value="NZ_NBZD01000003.1"/>
</dbReference>